<dbReference type="InterPro" id="IPR001107">
    <property type="entry name" value="Band_7"/>
</dbReference>
<dbReference type="Gene3D" id="3.30.479.30">
    <property type="entry name" value="Band 7 domain"/>
    <property type="match status" value="1"/>
</dbReference>
<accession>A0ABW0FV81</accession>
<evidence type="ECO:0000313" key="5">
    <source>
        <dbReference type="Proteomes" id="UP001596152"/>
    </source>
</evidence>
<proteinExistence type="predicted"/>
<dbReference type="SMART" id="SM00244">
    <property type="entry name" value="PHB"/>
    <property type="match status" value="1"/>
</dbReference>
<organism evidence="4 5">
    <name type="scientific">Brevundimonas staleyi</name>
    <dbReference type="NCBI Taxonomy" id="74326"/>
    <lineage>
        <taxon>Bacteria</taxon>
        <taxon>Pseudomonadati</taxon>
        <taxon>Pseudomonadota</taxon>
        <taxon>Alphaproteobacteria</taxon>
        <taxon>Caulobacterales</taxon>
        <taxon>Caulobacteraceae</taxon>
        <taxon>Brevundimonas</taxon>
    </lineage>
</organism>
<protein>
    <submittedName>
        <fullName evidence="4">SPFH domain-containing protein</fullName>
    </submittedName>
</protein>
<dbReference type="SUPFAM" id="SSF117892">
    <property type="entry name" value="Band 7/SPFH domain"/>
    <property type="match status" value="1"/>
</dbReference>
<keyword evidence="2" id="KW-1133">Transmembrane helix</keyword>
<dbReference type="InterPro" id="IPR036013">
    <property type="entry name" value="Band_7/SPFH_dom_sf"/>
</dbReference>
<dbReference type="PANTHER" id="PTHR43446:SF1">
    <property type="entry name" value="BAND 7 DOMAIN-CONTAINING PROTEIN"/>
    <property type="match status" value="1"/>
</dbReference>
<dbReference type="Pfam" id="PF01145">
    <property type="entry name" value="Band_7"/>
    <property type="match status" value="1"/>
</dbReference>
<dbReference type="PANTHER" id="PTHR43446">
    <property type="entry name" value="MEMBRANE PROTEIN-RELATED"/>
    <property type="match status" value="1"/>
</dbReference>
<evidence type="ECO:0000259" key="3">
    <source>
        <dbReference type="SMART" id="SM00244"/>
    </source>
</evidence>
<evidence type="ECO:0000313" key="4">
    <source>
        <dbReference type="EMBL" id="MFC5345359.1"/>
    </source>
</evidence>
<evidence type="ECO:0000256" key="1">
    <source>
        <dbReference type="ARBA" id="ARBA00004167"/>
    </source>
</evidence>
<feature type="domain" description="Band 7" evidence="3">
    <location>
        <begin position="61"/>
        <end position="234"/>
    </location>
</feature>
<keyword evidence="2" id="KW-0812">Transmembrane</keyword>
<dbReference type="EMBL" id="JBHSLF010000046">
    <property type="protein sequence ID" value="MFC5345359.1"/>
    <property type="molecule type" value="Genomic_DNA"/>
</dbReference>
<feature type="transmembrane region" description="Helical" evidence="2">
    <location>
        <begin position="42"/>
        <end position="66"/>
    </location>
</feature>
<comment type="caution">
    <text evidence="4">The sequence shown here is derived from an EMBL/GenBank/DDBJ whole genome shotgun (WGS) entry which is preliminary data.</text>
</comment>
<gene>
    <name evidence="4" type="ORF">ACFPIE_15700</name>
</gene>
<feature type="transmembrane region" description="Helical" evidence="2">
    <location>
        <begin position="15"/>
        <end position="36"/>
    </location>
</feature>
<dbReference type="Proteomes" id="UP001596152">
    <property type="component" value="Unassembled WGS sequence"/>
</dbReference>
<keyword evidence="2" id="KW-0472">Membrane</keyword>
<reference evidence="5" key="1">
    <citation type="journal article" date="2019" name="Int. J. Syst. Evol. Microbiol.">
        <title>The Global Catalogue of Microorganisms (GCM) 10K type strain sequencing project: providing services to taxonomists for standard genome sequencing and annotation.</title>
        <authorList>
            <consortium name="The Broad Institute Genomics Platform"/>
            <consortium name="The Broad Institute Genome Sequencing Center for Infectious Disease"/>
            <person name="Wu L."/>
            <person name="Ma J."/>
        </authorList>
    </citation>
    <scope>NUCLEOTIDE SEQUENCE [LARGE SCALE GENOMIC DNA]</scope>
    <source>
        <strain evidence="5">JCM 12125</strain>
    </source>
</reference>
<evidence type="ECO:0000256" key="2">
    <source>
        <dbReference type="SAM" id="Phobius"/>
    </source>
</evidence>
<name>A0ABW0FV81_9CAUL</name>
<keyword evidence="5" id="KW-1185">Reference proteome</keyword>
<dbReference type="CDD" id="cd03402">
    <property type="entry name" value="SPFH_like_u2"/>
    <property type="match status" value="1"/>
</dbReference>
<sequence length="298" mass="32656">MTDHRTISQERPAQTANGILMLLVGMGLIVLGPVIVTQGPETALYVVGGIVLAVVGLFLLCGLYALQPNEGAAILLFGAYQGTDRTTGLRWILPWYTRKKISMRARNVTSDKLKVNDKRGSPVEIAANVVWRVEDSAQALFDVDDYQAFVNIQIDTGLRDIASHYAYDHGEEEDHEKRELTLRADAEDVAGRLREELANRVRVAGVAIDEARLAHLAYAPEIAGAMLRRQQAEAILSARRLIVRGAVGMVESALKDLGEREVVQLDEDRKAAMVSNLLVVLCADREAQPVVNTGTLYG</sequence>
<comment type="subcellular location">
    <subcellularLocation>
        <location evidence="1">Membrane</location>
        <topology evidence="1">Single-pass membrane protein</topology>
    </subcellularLocation>
</comment>
<dbReference type="RefSeq" id="WP_374036474.1">
    <property type="nucleotide sequence ID" value="NZ_CP169082.1"/>
</dbReference>